<name>A0A930W094_9ACTN</name>
<reference evidence="4" key="1">
    <citation type="submission" date="2020-04" db="EMBL/GenBank/DDBJ databases">
        <title>Deep metagenomics examines the oral microbiome during advanced dental caries in children, revealing novel taxa and co-occurrences with host molecules.</title>
        <authorList>
            <person name="Baker J.L."/>
            <person name="Morton J.T."/>
            <person name="Dinis M."/>
            <person name="Alvarez R."/>
            <person name="Tran N.C."/>
            <person name="Knight R."/>
            <person name="Edlund A."/>
        </authorList>
    </citation>
    <scope>NUCLEOTIDE SEQUENCE</scope>
    <source>
        <strain evidence="4">JCVI_38_bin.5</strain>
    </source>
</reference>
<dbReference type="Proteomes" id="UP000698335">
    <property type="component" value="Unassembled WGS sequence"/>
</dbReference>
<dbReference type="AlphaFoldDB" id="A0A930W094"/>
<evidence type="ECO:0000256" key="2">
    <source>
        <dbReference type="SAM" id="MobiDB-lite"/>
    </source>
</evidence>
<dbReference type="Pfam" id="PF12732">
    <property type="entry name" value="YtxH"/>
    <property type="match status" value="1"/>
</dbReference>
<dbReference type="PANTHER" id="PTHR35792:SF2">
    <property type="entry name" value="GENERAL STRESS PROTEIN"/>
    <property type="match status" value="1"/>
</dbReference>
<dbReference type="EMBL" id="JABZGW010000046">
    <property type="protein sequence ID" value="MBF4807433.1"/>
    <property type="molecule type" value="Genomic_DNA"/>
</dbReference>
<gene>
    <name evidence="4" type="ORF">HXK26_01870</name>
</gene>
<evidence type="ECO:0000313" key="5">
    <source>
        <dbReference type="Proteomes" id="UP000698335"/>
    </source>
</evidence>
<organism evidence="4 5">
    <name type="scientific">Lancefieldella rimae</name>
    <dbReference type="NCBI Taxonomy" id="1383"/>
    <lineage>
        <taxon>Bacteria</taxon>
        <taxon>Bacillati</taxon>
        <taxon>Actinomycetota</taxon>
        <taxon>Coriobacteriia</taxon>
        <taxon>Coriobacteriales</taxon>
        <taxon>Atopobiaceae</taxon>
        <taxon>Lancefieldella</taxon>
    </lineage>
</organism>
<accession>A0A930W094</accession>
<protein>
    <submittedName>
        <fullName evidence="4">YtxH domain-containing protein</fullName>
    </submittedName>
</protein>
<feature type="chain" id="PRO_5038789058" evidence="3">
    <location>
        <begin position="21"/>
        <end position="149"/>
    </location>
</feature>
<feature type="region of interest" description="Disordered" evidence="2">
    <location>
        <begin position="109"/>
        <end position="149"/>
    </location>
</feature>
<keyword evidence="3" id="KW-0732">Signal</keyword>
<evidence type="ECO:0000256" key="1">
    <source>
        <dbReference type="SAM" id="Coils"/>
    </source>
</evidence>
<feature type="compositionally biased region" description="Basic and acidic residues" evidence="2">
    <location>
        <begin position="139"/>
        <end position="149"/>
    </location>
</feature>
<keyword evidence="1" id="KW-0175">Coiled coil</keyword>
<feature type="signal peptide" evidence="3">
    <location>
        <begin position="1"/>
        <end position="20"/>
    </location>
</feature>
<proteinExistence type="predicted"/>
<feature type="coiled-coil region" evidence="1">
    <location>
        <begin position="75"/>
        <end position="102"/>
    </location>
</feature>
<evidence type="ECO:0000313" key="4">
    <source>
        <dbReference type="EMBL" id="MBF4807433.1"/>
    </source>
</evidence>
<sequence length="149" mass="15579">MSKKSAGFLAGAIFGAAAGAAAGLFLAPRPGEETRAMAADAVNDAWDSALDSYERTSRVVSDKIDEVRPTVDAKTDELRAKVDLARERMDQLRESLSDAVASASEQVQNGAEAVADSVSAQVAPSPSEAEGVTIETVAGEEHEAEHTEF</sequence>
<dbReference type="Gene3D" id="1.20.120.20">
    <property type="entry name" value="Apolipoprotein"/>
    <property type="match status" value="1"/>
</dbReference>
<evidence type="ECO:0000256" key="3">
    <source>
        <dbReference type="SAM" id="SignalP"/>
    </source>
</evidence>
<dbReference type="InterPro" id="IPR024623">
    <property type="entry name" value="YtxH"/>
</dbReference>
<dbReference type="RefSeq" id="WP_314774240.1">
    <property type="nucleotide sequence ID" value="NZ_CAUTZM010000010.1"/>
</dbReference>
<dbReference type="PANTHER" id="PTHR35792">
    <property type="entry name" value="GENERAL STRESS PROTEIN"/>
    <property type="match status" value="1"/>
</dbReference>
<dbReference type="InterPro" id="IPR052928">
    <property type="entry name" value="Desiccation-related_membrane"/>
</dbReference>
<comment type="caution">
    <text evidence="4">The sequence shown here is derived from an EMBL/GenBank/DDBJ whole genome shotgun (WGS) entry which is preliminary data.</text>
</comment>